<feature type="region of interest" description="Disordered" evidence="1">
    <location>
        <begin position="39"/>
        <end position="60"/>
    </location>
</feature>
<dbReference type="EMBL" id="JAGFBR010000017">
    <property type="protein sequence ID" value="KAH0452220.1"/>
    <property type="molecule type" value="Genomic_DNA"/>
</dbReference>
<organism evidence="2 3">
    <name type="scientific">Dendrobium chrysotoxum</name>
    <name type="common">Orchid</name>
    <dbReference type="NCBI Taxonomy" id="161865"/>
    <lineage>
        <taxon>Eukaryota</taxon>
        <taxon>Viridiplantae</taxon>
        <taxon>Streptophyta</taxon>
        <taxon>Embryophyta</taxon>
        <taxon>Tracheophyta</taxon>
        <taxon>Spermatophyta</taxon>
        <taxon>Magnoliopsida</taxon>
        <taxon>Liliopsida</taxon>
        <taxon>Asparagales</taxon>
        <taxon>Orchidaceae</taxon>
        <taxon>Epidendroideae</taxon>
        <taxon>Malaxideae</taxon>
        <taxon>Dendrobiinae</taxon>
        <taxon>Dendrobium</taxon>
    </lineage>
</organism>
<evidence type="ECO:0000313" key="3">
    <source>
        <dbReference type="Proteomes" id="UP000775213"/>
    </source>
</evidence>
<dbReference type="AlphaFoldDB" id="A0AAV7FRH3"/>
<gene>
    <name evidence="2" type="ORF">IEQ34_019519</name>
</gene>
<keyword evidence="3" id="KW-1185">Reference proteome</keyword>
<evidence type="ECO:0000256" key="1">
    <source>
        <dbReference type="SAM" id="MobiDB-lite"/>
    </source>
</evidence>
<name>A0AAV7FRH3_DENCH</name>
<comment type="caution">
    <text evidence="2">The sequence shown here is derived from an EMBL/GenBank/DDBJ whole genome shotgun (WGS) entry which is preliminary data.</text>
</comment>
<proteinExistence type="predicted"/>
<sequence>MKSRREAKAAKEALPIWQRRLLLQLIRRRFVRRIMPRVRRHRTPRAPSPRYRPTAIHRPETRASGHISAACFLKLWRRR</sequence>
<evidence type="ECO:0000313" key="2">
    <source>
        <dbReference type="EMBL" id="KAH0452220.1"/>
    </source>
</evidence>
<reference evidence="2 3" key="1">
    <citation type="journal article" date="2021" name="Hortic Res">
        <title>Chromosome-scale assembly of the Dendrobium chrysotoxum genome enhances the understanding of orchid evolution.</title>
        <authorList>
            <person name="Zhang Y."/>
            <person name="Zhang G.Q."/>
            <person name="Zhang D."/>
            <person name="Liu X.D."/>
            <person name="Xu X.Y."/>
            <person name="Sun W.H."/>
            <person name="Yu X."/>
            <person name="Zhu X."/>
            <person name="Wang Z.W."/>
            <person name="Zhao X."/>
            <person name="Zhong W.Y."/>
            <person name="Chen H."/>
            <person name="Yin W.L."/>
            <person name="Huang T."/>
            <person name="Niu S.C."/>
            <person name="Liu Z.J."/>
        </authorList>
    </citation>
    <scope>NUCLEOTIDE SEQUENCE [LARGE SCALE GENOMIC DNA]</scope>
    <source>
        <strain evidence="2">Lindl</strain>
    </source>
</reference>
<accession>A0AAV7FRH3</accession>
<dbReference type="Proteomes" id="UP000775213">
    <property type="component" value="Unassembled WGS sequence"/>
</dbReference>
<protein>
    <submittedName>
        <fullName evidence="2">Uncharacterized protein</fullName>
    </submittedName>
</protein>